<keyword evidence="14" id="KW-0289">Folate biosynthesis</keyword>
<evidence type="ECO:0000259" key="19">
    <source>
        <dbReference type="Pfam" id="PF02875"/>
    </source>
</evidence>
<evidence type="ECO:0000256" key="7">
    <source>
        <dbReference type="ARBA" id="ARBA00013025"/>
    </source>
</evidence>
<dbReference type="PANTHER" id="PTHR11136">
    <property type="entry name" value="FOLYLPOLYGLUTAMATE SYNTHASE-RELATED"/>
    <property type="match status" value="1"/>
</dbReference>
<keyword evidence="13" id="KW-0460">Magnesium</keyword>
<dbReference type="EMBL" id="FOUY01000029">
    <property type="protein sequence ID" value="SFO07010.1"/>
    <property type="molecule type" value="Genomic_DNA"/>
</dbReference>
<feature type="domain" description="Mur ligase C-terminal" evidence="19">
    <location>
        <begin position="440"/>
        <end position="568"/>
    </location>
</feature>
<accession>A0A1I5E6S4</accession>
<dbReference type="SUPFAM" id="SSF53244">
    <property type="entry name" value="MurD-like peptide ligases, peptide-binding domain"/>
    <property type="match status" value="1"/>
</dbReference>
<comment type="similarity">
    <text evidence="4">Belongs to the folylpolyglutamate synthase family.</text>
</comment>
<dbReference type="OrthoDB" id="9809356at2"/>
<dbReference type="InterPro" id="IPR001645">
    <property type="entry name" value="Folylpolyglutamate_synth"/>
</dbReference>
<evidence type="ECO:0000256" key="12">
    <source>
        <dbReference type="ARBA" id="ARBA00022840"/>
    </source>
</evidence>
<evidence type="ECO:0000256" key="8">
    <source>
        <dbReference type="ARBA" id="ARBA00019357"/>
    </source>
</evidence>
<dbReference type="Gene3D" id="3.40.1190.10">
    <property type="entry name" value="Mur-like, catalytic domain"/>
    <property type="match status" value="1"/>
</dbReference>
<keyword evidence="12" id="KW-0067">ATP-binding</keyword>
<feature type="compositionally biased region" description="Acidic residues" evidence="18">
    <location>
        <begin position="40"/>
        <end position="51"/>
    </location>
</feature>
<feature type="compositionally biased region" description="Acidic residues" evidence="18">
    <location>
        <begin position="60"/>
        <end position="70"/>
    </location>
</feature>
<proteinExistence type="inferred from homology"/>
<evidence type="ECO:0000256" key="3">
    <source>
        <dbReference type="ARBA" id="ARBA00005150"/>
    </source>
</evidence>
<organism evidence="21 22">
    <name type="scientific">Pseudonocardia ammonioxydans</name>
    <dbReference type="NCBI Taxonomy" id="260086"/>
    <lineage>
        <taxon>Bacteria</taxon>
        <taxon>Bacillati</taxon>
        <taxon>Actinomycetota</taxon>
        <taxon>Actinomycetes</taxon>
        <taxon>Pseudonocardiales</taxon>
        <taxon>Pseudonocardiaceae</taxon>
        <taxon>Pseudonocardia</taxon>
    </lineage>
</organism>
<comment type="pathway">
    <text evidence="3">Cofactor biosynthesis; tetrahydrofolylpolyglutamate biosynthesis.</text>
</comment>
<evidence type="ECO:0000256" key="9">
    <source>
        <dbReference type="ARBA" id="ARBA00022598"/>
    </source>
</evidence>
<dbReference type="InterPro" id="IPR036615">
    <property type="entry name" value="Mur_ligase_C_dom_sf"/>
</dbReference>
<evidence type="ECO:0000256" key="15">
    <source>
        <dbReference type="ARBA" id="ARBA00030592"/>
    </source>
</evidence>
<dbReference type="AlphaFoldDB" id="A0A1I5E6S4"/>
<evidence type="ECO:0000256" key="4">
    <source>
        <dbReference type="ARBA" id="ARBA00008276"/>
    </source>
</evidence>
<evidence type="ECO:0000256" key="17">
    <source>
        <dbReference type="ARBA" id="ARBA00049161"/>
    </source>
</evidence>
<keyword evidence="22" id="KW-1185">Reference proteome</keyword>
<feature type="compositionally biased region" description="Acidic residues" evidence="18">
    <location>
        <begin position="78"/>
        <end position="91"/>
    </location>
</feature>
<evidence type="ECO:0000259" key="20">
    <source>
        <dbReference type="Pfam" id="PF08245"/>
    </source>
</evidence>
<evidence type="ECO:0000256" key="2">
    <source>
        <dbReference type="ARBA" id="ARBA00004799"/>
    </source>
</evidence>
<evidence type="ECO:0000256" key="16">
    <source>
        <dbReference type="ARBA" id="ARBA00047493"/>
    </source>
</evidence>
<evidence type="ECO:0000313" key="22">
    <source>
        <dbReference type="Proteomes" id="UP000199614"/>
    </source>
</evidence>
<comment type="catalytic activity">
    <reaction evidence="17">
        <text>7,8-dihydropteroate + L-glutamate + ATP = 7,8-dihydrofolate + ADP + phosphate + H(+)</text>
        <dbReference type="Rhea" id="RHEA:23584"/>
        <dbReference type="ChEBI" id="CHEBI:15378"/>
        <dbReference type="ChEBI" id="CHEBI:17839"/>
        <dbReference type="ChEBI" id="CHEBI:29985"/>
        <dbReference type="ChEBI" id="CHEBI:30616"/>
        <dbReference type="ChEBI" id="CHEBI:43474"/>
        <dbReference type="ChEBI" id="CHEBI:57451"/>
        <dbReference type="ChEBI" id="CHEBI:456216"/>
        <dbReference type="EC" id="6.3.2.12"/>
    </reaction>
</comment>
<evidence type="ECO:0000256" key="13">
    <source>
        <dbReference type="ARBA" id="ARBA00022842"/>
    </source>
</evidence>
<feature type="region of interest" description="Disordered" evidence="18">
    <location>
        <begin position="1"/>
        <end position="107"/>
    </location>
</feature>
<evidence type="ECO:0000256" key="18">
    <source>
        <dbReference type="SAM" id="MobiDB-lite"/>
    </source>
</evidence>
<reference evidence="21 22" key="1">
    <citation type="submission" date="2016-10" db="EMBL/GenBank/DDBJ databases">
        <authorList>
            <person name="de Groot N.N."/>
        </authorList>
    </citation>
    <scope>NUCLEOTIDE SEQUENCE [LARGE SCALE GENOMIC DNA]</scope>
    <source>
        <strain evidence="21 22">CGMCC 4.1877</strain>
    </source>
</reference>
<dbReference type="GO" id="GO:0005524">
    <property type="term" value="F:ATP binding"/>
    <property type="evidence" value="ECO:0007669"/>
    <property type="project" value="UniProtKB-KW"/>
</dbReference>
<evidence type="ECO:0000256" key="6">
    <source>
        <dbReference type="ARBA" id="ARBA00013023"/>
    </source>
</evidence>
<evidence type="ECO:0000256" key="11">
    <source>
        <dbReference type="ARBA" id="ARBA00022741"/>
    </source>
</evidence>
<keyword evidence="9" id="KW-0436">Ligase</keyword>
<keyword evidence="11" id="KW-0547">Nucleotide-binding</keyword>
<dbReference type="InterPro" id="IPR004101">
    <property type="entry name" value="Mur_ligase_C"/>
</dbReference>
<dbReference type="Proteomes" id="UP000199614">
    <property type="component" value="Unassembled WGS sequence"/>
</dbReference>
<feature type="compositionally biased region" description="Basic and acidic residues" evidence="18">
    <location>
        <begin position="1"/>
        <end position="16"/>
    </location>
</feature>
<dbReference type="PANTHER" id="PTHR11136:SF0">
    <property type="entry name" value="DIHYDROFOLATE SYNTHETASE-RELATED"/>
    <property type="match status" value="1"/>
</dbReference>
<dbReference type="GO" id="GO:0005737">
    <property type="term" value="C:cytoplasm"/>
    <property type="evidence" value="ECO:0007669"/>
    <property type="project" value="TreeGrafter"/>
</dbReference>
<dbReference type="GO" id="GO:0004326">
    <property type="term" value="F:tetrahydrofolylpolyglutamate synthase activity"/>
    <property type="evidence" value="ECO:0007669"/>
    <property type="project" value="UniProtKB-EC"/>
</dbReference>
<dbReference type="Pfam" id="PF08245">
    <property type="entry name" value="Mur_ligase_M"/>
    <property type="match status" value="1"/>
</dbReference>
<dbReference type="InterPro" id="IPR013221">
    <property type="entry name" value="Mur_ligase_cen"/>
</dbReference>
<feature type="domain" description="Mur ligase central" evidence="20">
    <location>
        <begin position="184"/>
        <end position="412"/>
    </location>
</feature>
<dbReference type="GO" id="GO:0008841">
    <property type="term" value="F:dihydrofolate synthase activity"/>
    <property type="evidence" value="ECO:0007669"/>
    <property type="project" value="UniProtKB-EC"/>
</dbReference>
<sequence length="584" mass="61018">MTPSDDRSGDDRHGYDQFDEEDSPTYGGDRWAEGGFGEPDGFDESGEDASAEGDGRDGSDTDGSDTDGSDTDGRGGDDSDNDNDGEGDEDRSDAAARDEAGEVVEKDAQEAVIAAVLDEIRGGDTPDVVPAQSTVAGYAEFLAVDAALDRRWPESVIEPSLERMQALCDALGDPQRGYPVVHLTGTNGKTSTSRMIDALLTEVGLRTGRYTSPHLQRATERINLDNRPVTPERYVAAYREVEPVVELVDAQRGDQPELSKFEVLTAMAFASFSDAPVEAAVIEVGLGGRWDATNVADADVAVILPIGVDHAEYLGDDVLGIAREKAGIIKEGSVAVLAAQDKNVAEVLIERCAEVGAQVAREGAEFGVRERELAVGGQRLDLQGLSGRYDEIFLPLHGEHQASNAAVALATAEALVGAGTAQPLDPEAVRAAFASVRSPGRLEPVQGGPDTPTVLIDAAHNPAGARALATALTSEFRFTRLVGVLGVLQGKDARGILAGLEPVLHEVVVTGTSSPRALDPDELGAIATEVFGSDRVSVEPSLQAAIEQGTEIAEEAGGSGVGVVVTGSVVTAGEARSLFGKEPE</sequence>
<name>A0A1I5E6S4_PSUAM</name>
<evidence type="ECO:0000256" key="14">
    <source>
        <dbReference type="ARBA" id="ARBA00022909"/>
    </source>
</evidence>
<dbReference type="NCBIfam" id="TIGR01499">
    <property type="entry name" value="folC"/>
    <property type="match status" value="1"/>
</dbReference>
<dbReference type="STRING" id="260086.SAMN05216207_102945"/>
<gene>
    <name evidence="21" type="ORF">SAMN05216207_102945</name>
</gene>
<dbReference type="InterPro" id="IPR036565">
    <property type="entry name" value="Mur-like_cat_sf"/>
</dbReference>
<keyword evidence="10" id="KW-0479">Metal-binding</keyword>
<protein>
    <recommendedName>
        <fullName evidence="8">Dihydrofolate synthase/folylpolyglutamate synthase</fullName>
        <ecNumber evidence="6">6.3.2.12</ecNumber>
        <ecNumber evidence="7">6.3.2.17</ecNumber>
    </recommendedName>
    <alternativeName>
        <fullName evidence="15">Tetrahydrofolylpolyglutamate synthase</fullName>
    </alternativeName>
</protein>
<evidence type="ECO:0000313" key="21">
    <source>
        <dbReference type="EMBL" id="SFO07010.1"/>
    </source>
</evidence>
<dbReference type="RefSeq" id="WP_093349779.1">
    <property type="nucleotide sequence ID" value="NZ_FOUY01000029.1"/>
</dbReference>
<comment type="pathway">
    <text evidence="2">Cofactor biosynthesis; tetrahydrofolate biosynthesis; 7,8-dihydrofolate from 2-amino-4-hydroxy-6-hydroxymethyl-7,8-dihydropteridine diphosphate and 4-aminobenzoate: step 2/2.</text>
</comment>
<dbReference type="EC" id="6.3.2.17" evidence="7"/>
<dbReference type="SUPFAM" id="SSF53623">
    <property type="entry name" value="MurD-like peptide ligases, catalytic domain"/>
    <property type="match status" value="1"/>
</dbReference>
<dbReference type="GO" id="GO:0046656">
    <property type="term" value="P:folic acid biosynthetic process"/>
    <property type="evidence" value="ECO:0007669"/>
    <property type="project" value="UniProtKB-KW"/>
</dbReference>
<dbReference type="Gene3D" id="3.90.190.20">
    <property type="entry name" value="Mur ligase, C-terminal domain"/>
    <property type="match status" value="1"/>
</dbReference>
<dbReference type="FunFam" id="3.40.1190.10:FF:000004">
    <property type="entry name" value="Dihydrofolate synthase/folylpolyglutamate synthase"/>
    <property type="match status" value="1"/>
</dbReference>
<evidence type="ECO:0000256" key="5">
    <source>
        <dbReference type="ARBA" id="ARBA00011245"/>
    </source>
</evidence>
<comment type="cofactor">
    <cofactor evidence="1">
        <name>Mg(2+)</name>
        <dbReference type="ChEBI" id="CHEBI:18420"/>
    </cofactor>
</comment>
<evidence type="ECO:0000256" key="1">
    <source>
        <dbReference type="ARBA" id="ARBA00001946"/>
    </source>
</evidence>
<comment type="subunit">
    <text evidence="5">Monomer.</text>
</comment>
<dbReference type="EC" id="6.3.2.12" evidence="6"/>
<evidence type="ECO:0000256" key="10">
    <source>
        <dbReference type="ARBA" id="ARBA00022723"/>
    </source>
</evidence>
<dbReference type="GO" id="GO:0046872">
    <property type="term" value="F:metal ion binding"/>
    <property type="evidence" value="ECO:0007669"/>
    <property type="project" value="UniProtKB-KW"/>
</dbReference>
<dbReference type="Pfam" id="PF02875">
    <property type="entry name" value="Mur_ligase_C"/>
    <property type="match status" value="1"/>
</dbReference>
<feature type="compositionally biased region" description="Basic and acidic residues" evidence="18">
    <location>
        <begin position="92"/>
        <end position="107"/>
    </location>
</feature>
<comment type="catalytic activity">
    <reaction evidence="16">
        <text>(6S)-5,6,7,8-tetrahydrofolyl-(gamma-L-Glu)(n) + L-glutamate + ATP = (6S)-5,6,7,8-tetrahydrofolyl-(gamma-L-Glu)(n+1) + ADP + phosphate + H(+)</text>
        <dbReference type="Rhea" id="RHEA:10580"/>
        <dbReference type="Rhea" id="RHEA-COMP:14738"/>
        <dbReference type="Rhea" id="RHEA-COMP:14740"/>
        <dbReference type="ChEBI" id="CHEBI:15378"/>
        <dbReference type="ChEBI" id="CHEBI:29985"/>
        <dbReference type="ChEBI" id="CHEBI:30616"/>
        <dbReference type="ChEBI" id="CHEBI:43474"/>
        <dbReference type="ChEBI" id="CHEBI:141005"/>
        <dbReference type="ChEBI" id="CHEBI:456216"/>
        <dbReference type="EC" id="6.3.2.17"/>
    </reaction>
</comment>